<sequence length="27" mass="3293">MKTDSVPFVILFLFIFYVYKKKGYCLE</sequence>
<protein>
    <submittedName>
        <fullName evidence="1">Uncharacterized protein</fullName>
    </submittedName>
</protein>
<evidence type="ECO:0000313" key="1">
    <source>
        <dbReference type="EMBL" id="SBW38220.1"/>
    </source>
</evidence>
<accession>A0A1D3JP01</accession>
<dbReference type="AlphaFoldDB" id="A0A1D3JP01"/>
<dbReference type="Proteomes" id="UP000220214">
    <property type="component" value="Unassembled WGS sequence"/>
</dbReference>
<proteinExistence type="predicted"/>
<gene>
    <name evidence="1" type="ORF">PBNK65E_000505600</name>
</gene>
<dbReference type="EMBL" id="FLVA01000137">
    <property type="protein sequence ID" value="SBW38220.1"/>
    <property type="molecule type" value="Genomic_DNA"/>
</dbReference>
<evidence type="ECO:0000313" key="2">
    <source>
        <dbReference type="Proteomes" id="UP000220214"/>
    </source>
</evidence>
<reference evidence="1 2" key="1">
    <citation type="submission" date="2016-05" db="EMBL/GenBank/DDBJ databases">
        <authorList>
            <consortium name="Pathogen Informatics"/>
        </authorList>
    </citation>
    <scope>NUCLEOTIDE SEQUENCE [LARGE SCALE GENOMIC DNA]</scope>
    <source>
        <strain evidence="1 2">NK65e</strain>
    </source>
</reference>
<name>A0A1D3JP01_PLABE</name>
<organism evidence="1 2">
    <name type="scientific">Plasmodium berghei</name>
    <dbReference type="NCBI Taxonomy" id="5821"/>
    <lineage>
        <taxon>Eukaryota</taxon>
        <taxon>Sar</taxon>
        <taxon>Alveolata</taxon>
        <taxon>Apicomplexa</taxon>
        <taxon>Aconoidasida</taxon>
        <taxon>Haemosporida</taxon>
        <taxon>Plasmodiidae</taxon>
        <taxon>Plasmodium</taxon>
        <taxon>Plasmodium (Vinckeia)</taxon>
    </lineage>
</organism>